<name>A0A409VD43_9AGAR</name>
<evidence type="ECO:0000256" key="2">
    <source>
        <dbReference type="ARBA" id="ARBA00004760"/>
    </source>
</evidence>
<feature type="transmembrane region" description="Helical" evidence="15">
    <location>
        <begin position="342"/>
        <end position="365"/>
    </location>
</feature>
<dbReference type="CDD" id="cd02520">
    <property type="entry name" value="Glucosylceramide_synthase"/>
    <property type="match status" value="1"/>
</dbReference>
<evidence type="ECO:0000256" key="4">
    <source>
        <dbReference type="ARBA" id="ARBA00006739"/>
    </source>
</evidence>
<dbReference type="OrthoDB" id="1483400at2759"/>
<organism evidence="16 17">
    <name type="scientific">Gymnopilus dilepis</name>
    <dbReference type="NCBI Taxonomy" id="231916"/>
    <lineage>
        <taxon>Eukaryota</taxon>
        <taxon>Fungi</taxon>
        <taxon>Dikarya</taxon>
        <taxon>Basidiomycota</taxon>
        <taxon>Agaricomycotina</taxon>
        <taxon>Agaricomycetes</taxon>
        <taxon>Agaricomycetidae</taxon>
        <taxon>Agaricales</taxon>
        <taxon>Agaricineae</taxon>
        <taxon>Hymenogastraceae</taxon>
        <taxon>Gymnopilus</taxon>
    </lineage>
</organism>
<keyword evidence="17" id="KW-1185">Reference proteome</keyword>
<dbReference type="UniPathway" id="UPA00222"/>
<evidence type="ECO:0000256" key="15">
    <source>
        <dbReference type="SAM" id="Phobius"/>
    </source>
</evidence>
<dbReference type="Pfam" id="PF13506">
    <property type="entry name" value="Glyco_transf_21"/>
    <property type="match status" value="1"/>
</dbReference>
<evidence type="ECO:0000256" key="7">
    <source>
        <dbReference type="ARBA" id="ARBA00022676"/>
    </source>
</evidence>
<dbReference type="Proteomes" id="UP000284706">
    <property type="component" value="Unassembled WGS sequence"/>
</dbReference>
<dbReference type="EMBL" id="NHYE01005666">
    <property type="protein sequence ID" value="PPQ64509.1"/>
    <property type="molecule type" value="Genomic_DNA"/>
</dbReference>
<gene>
    <name evidence="16" type="ORF">CVT26_002048</name>
</gene>
<comment type="similarity">
    <text evidence="4">Belongs to the glycosyltransferase 2 family.</text>
</comment>
<dbReference type="STRING" id="231916.A0A409VD43"/>
<evidence type="ECO:0000256" key="1">
    <source>
        <dbReference type="ARBA" id="ARBA00004141"/>
    </source>
</evidence>
<dbReference type="SUPFAM" id="SSF53448">
    <property type="entry name" value="Nucleotide-diphospho-sugar transferases"/>
    <property type="match status" value="1"/>
</dbReference>
<keyword evidence="10 15" id="KW-1133">Transmembrane helix</keyword>
<feature type="transmembrane region" description="Helical" evidence="15">
    <location>
        <begin position="314"/>
        <end position="336"/>
    </location>
</feature>
<dbReference type="PANTHER" id="PTHR12726">
    <property type="entry name" value="CERAMIDE GLUCOSYLTRANSFERASE"/>
    <property type="match status" value="1"/>
</dbReference>
<comment type="pathway">
    <text evidence="2">Lipid metabolism; sphingolipid metabolism.</text>
</comment>
<dbReference type="InParanoid" id="A0A409VD43"/>
<sequence>MNQDAFVFGLSIVGLVWYLVLWSISILGCVTARRRYRSRPISPLSRAGAFNSPGVSILRPLKGLDTNLYENLESTFKQEYSNYEIIFSVADENDQALNVVHALMNRYPRVKASVIIGEEVVGVNPKVNNLMRPFRAAANDILWVLDSGVMVDPGTLARSVDVLTGLSTRSGRKVALVHHVPLALVDEPKIGSRLEAAFLNTNHAKMYIAINTVGIDSCVVGKSNLYRRSDIERLNGSLVPIQSQPVSTQEPVKFGLAAFGRFLAEDNMIASALWHELGLRHDLSCDVARNVVGNMSFLDYIWRRVRWIRVRKRMVLAATVLEPFTESIMLCIIGAFACRVLFAIPSSIFVVVHFAAWLCIDLDVYTSIAGRDIGKDGVFFFLLAWMAREILAFPIWLLGIVADDVTWRGRKYTIMKNGEARLCST</sequence>
<evidence type="ECO:0000313" key="16">
    <source>
        <dbReference type="EMBL" id="PPQ64509.1"/>
    </source>
</evidence>
<evidence type="ECO:0000256" key="13">
    <source>
        <dbReference type="ARBA" id="ARBA00031543"/>
    </source>
</evidence>
<dbReference type="Gene3D" id="3.90.550.10">
    <property type="entry name" value="Spore Coat Polysaccharide Biosynthesis Protein SpsA, Chain A"/>
    <property type="match status" value="1"/>
</dbReference>
<keyword evidence="7" id="KW-0328">Glycosyltransferase</keyword>
<dbReference type="GO" id="GO:0008120">
    <property type="term" value="F:ceramide glucosyltransferase activity"/>
    <property type="evidence" value="ECO:0007669"/>
    <property type="project" value="UniProtKB-EC"/>
</dbReference>
<evidence type="ECO:0000256" key="14">
    <source>
        <dbReference type="ARBA" id="ARBA00032575"/>
    </source>
</evidence>
<comment type="subcellular location">
    <subcellularLocation>
        <location evidence="1">Membrane</location>
        <topology evidence="1">Multi-pass membrane protein</topology>
    </subcellularLocation>
</comment>
<dbReference type="InterPro" id="IPR025993">
    <property type="entry name" value="Ceramide_glucosylTrfase"/>
</dbReference>
<accession>A0A409VD43</accession>
<evidence type="ECO:0000256" key="12">
    <source>
        <dbReference type="ARBA" id="ARBA00031017"/>
    </source>
</evidence>
<dbReference type="InterPro" id="IPR029044">
    <property type="entry name" value="Nucleotide-diphossugar_trans"/>
</dbReference>
<comment type="caution">
    <text evidence="16">The sequence shown here is derived from an EMBL/GenBank/DDBJ whole genome shotgun (WGS) entry which is preliminary data.</text>
</comment>
<evidence type="ECO:0000256" key="11">
    <source>
        <dbReference type="ARBA" id="ARBA00023136"/>
    </source>
</evidence>
<keyword evidence="8" id="KW-0808">Transferase</keyword>
<proteinExistence type="inferred from homology"/>
<keyword evidence="11 15" id="KW-0472">Membrane</keyword>
<evidence type="ECO:0000256" key="6">
    <source>
        <dbReference type="ARBA" id="ARBA00019988"/>
    </source>
</evidence>
<dbReference type="PANTHER" id="PTHR12726:SF0">
    <property type="entry name" value="CERAMIDE GLUCOSYLTRANSFERASE"/>
    <property type="match status" value="1"/>
</dbReference>
<dbReference type="EC" id="2.4.1.80" evidence="5"/>
<feature type="transmembrane region" description="Helical" evidence="15">
    <location>
        <begin position="6"/>
        <end position="30"/>
    </location>
</feature>
<evidence type="ECO:0000256" key="9">
    <source>
        <dbReference type="ARBA" id="ARBA00022692"/>
    </source>
</evidence>
<protein>
    <recommendedName>
        <fullName evidence="6">Ceramide glucosyltransferase</fullName>
        <ecNumber evidence="5">2.4.1.80</ecNumber>
    </recommendedName>
    <alternativeName>
        <fullName evidence="13">Glucosylceramide synthase</fullName>
    </alternativeName>
    <alternativeName>
        <fullName evidence="14">UDP-glucose ceramide glucosyltransferase</fullName>
    </alternativeName>
    <alternativeName>
        <fullName evidence="12">UDP-glucose:N-acylsphingosine D-glucosyltransferase</fullName>
    </alternativeName>
</protein>
<dbReference type="GO" id="GO:0006679">
    <property type="term" value="P:glucosylceramide biosynthetic process"/>
    <property type="evidence" value="ECO:0007669"/>
    <property type="project" value="TreeGrafter"/>
</dbReference>
<feature type="transmembrane region" description="Helical" evidence="15">
    <location>
        <begin position="377"/>
        <end position="402"/>
    </location>
</feature>
<evidence type="ECO:0000256" key="5">
    <source>
        <dbReference type="ARBA" id="ARBA00012699"/>
    </source>
</evidence>
<evidence type="ECO:0000313" key="17">
    <source>
        <dbReference type="Proteomes" id="UP000284706"/>
    </source>
</evidence>
<evidence type="ECO:0000256" key="10">
    <source>
        <dbReference type="ARBA" id="ARBA00022989"/>
    </source>
</evidence>
<reference evidence="16 17" key="1">
    <citation type="journal article" date="2018" name="Evol. Lett.">
        <title>Horizontal gene cluster transfer increased hallucinogenic mushroom diversity.</title>
        <authorList>
            <person name="Reynolds H.T."/>
            <person name="Vijayakumar V."/>
            <person name="Gluck-Thaler E."/>
            <person name="Korotkin H.B."/>
            <person name="Matheny P.B."/>
            <person name="Slot J.C."/>
        </authorList>
    </citation>
    <scope>NUCLEOTIDE SEQUENCE [LARGE SCALE GENOMIC DNA]</scope>
    <source>
        <strain evidence="16 17">SRW20</strain>
    </source>
</reference>
<evidence type="ECO:0000256" key="3">
    <source>
        <dbReference type="ARBA" id="ARBA00004991"/>
    </source>
</evidence>
<keyword evidence="9 15" id="KW-0812">Transmembrane</keyword>
<dbReference type="AlphaFoldDB" id="A0A409VD43"/>
<dbReference type="GO" id="GO:0016020">
    <property type="term" value="C:membrane"/>
    <property type="evidence" value="ECO:0007669"/>
    <property type="project" value="UniProtKB-SubCell"/>
</dbReference>
<comment type="pathway">
    <text evidence="3">Sphingolipid metabolism.</text>
</comment>
<evidence type="ECO:0000256" key="8">
    <source>
        <dbReference type="ARBA" id="ARBA00022679"/>
    </source>
</evidence>